<feature type="domain" description="Glycosyltransferase 2-like" evidence="1">
    <location>
        <begin position="9"/>
        <end position="173"/>
    </location>
</feature>
<accession>A0ABV0KJ47</accession>
<dbReference type="PANTHER" id="PTHR43685:SF3">
    <property type="entry name" value="SLR2126 PROTEIN"/>
    <property type="match status" value="1"/>
</dbReference>
<dbReference type="EMBL" id="JAMPLM010000008">
    <property type="protein sequence ID" value="MEP1059038.1"/>
    <property type="molecule type" value="Genomic_DNA"/>
</dbReference>
<dbReference type="Pfam" id="PF00535">
    <property type="entry name" value="Glycos_transf_2"/>
    <property type="match status" value="1"/>
</dbReference>
<dbReference type="Gene3D" id="3.90.550.10">
    <property type="entry name" value="Spore Coat Polysaccharide Biosynthesis Protein SpsA, Chain A"/>
    <property type="match status" value="1"/>
</dbReference>
<organism evidence="2 3">
    <name type="scientific">Stenomitos frigidus AS-A4</name>
    <dbReference type="NCBI Taxonomy" id="2933935"/>
    <lineage>
        <taxon>Bacteria</taxon>
        <taxon>Bacillati</taxon>
        <taxon>Cyanobacteriota</taxon>
        <taxon>Cyanophyceae</taxon>
        <taxon>Leptolyngbyales</taxon>
        <taxon>Leptolyngbyaceae</taxon>
        <taxon>Stenomitos</taxon>
    </lineage>
</organism>
<reference evidence="2 3" key="1">
    <citation type="submission" date="2022-04" db="EMBL/GenBank/DDBJ databases">
        <title>Positive selection, recombination, and allopatry shape intraspecific diversity of widespread and dominant cyanobacteria.</title>
        <authorList>
            <person name="Wei J."/>
            <person name="Shu W."/>
            <person name="Hu C."/>
        </authorList>
    </citation>
    <scope>NUCLEOTIDE SEQUENCE [LARGE SCALE GENOMIC DNA]</scope>
    <source>
        <strain evidence="2 3">AS-A4</strain>
    </source>
</reference>
<keyword evidence="3" id="KW-1185">Reference proteome</keyword>
<dbReference type="CDD" id="cd00761">
    <property type="entry name" value="Glyco_tranf_GTA_type"/>
    <property type="match status" value="1"/>
</dbReference>
<evidence type="ECO:0000259" key="1">
    <source>
        <dbReference type="Pfam" id="PF00535"/>
    </source>
</evidence>
<dbReference type="InterPro" id="IPR050834">
    <property type="entry name" value="Glycosyltransf_2"/>
</dbReference>
<comment type="caution">
    <text evidence="2">The sequence shown here is derived from an EMBL/GenBank/DDBJ whole genome shotgun (WGS) entry which is preliminary data.</text>
</comment>
<dbReference type="SUPFAM" id="SSF53448">
    <property type="entry name" value="Nucleotide-diphospho-sugar transferases"/>
    <property type="match status" value="1"/>
</dbReference>
<protein>
    <submittedName>
        <fullName evidence="2">Glycosyltransferase family 2 protein</fullName>
    </submittedName>
</protein>
<evidence type="ECO:0000313" key="3">
    <source>
        <dbReference type="Proteomes" id="UP001476950"/>
    </source>
</evidence>
<gene>
    <name evidence="2" type="ORF">NDI38_11380</name>
</gene>
<evidence type="ECO:0000313" key="2">
    <source>
        <dbReference type="EMBL" id="MEP1059038.1"/>
    </source>
</evidence>
<name>A0ABV0KJ47_9CYAN</name>
<sequence length="435" mass="48993">MNSMKPFTSVIIPTHNRVAALKRSLDALKAQSYPLQQIEVIVVADGCTDGTVEMLRSYEAPFALQIVEQSGQGAATARNQGAAHAKGTLLLFLDDDIEPTPYLVEAHASAHQNQLSHVVIGYLPPVLQNQTGFFRAKLRGWWEAMFCPMRQYGHRFSYRNLLSGNFSLQAELFNQVGGFDASFKCHEDYELGVRLIQAGANFTFDENALGYHHEITDLDRSLQRKYQEGKASVQLGRKYPELISTFPVLYLFKSRSPLFQSILLILIFQFPIVSDWIVTSFRGWLNVLEYMRMHGSWHRLLDQLLGYWFMRGVADVLNTQVALAQFLELEPIAATQEEPEIEVDLKEGLVAAEQVLDTYRPTSIRIFYGHQPVGHVPLAPGRERLRGEHLRPFLATTLASSLLSAIALEKATDALGLKDFSAKPVTFSQETVYVN</sequence>
<proteinExistence type="predicted"/>
<dbReference type="Proteomes" id="UP001476950">
    <property type="component" value="Unassembled WGS sequence"/>
</dbReference>
<dbReference type="InterPro" id="IPR001173">
    <property type="entry name" value="Glyco_trans_2-like"/>
</dbReference>
<dbReference type="InterPro" id="IPR029044">
    <property type="entry name" value="Nucleotide-diphossugar_trans"/>
</dbReference>
<dbReference type="PANTHER" id="PTHR43685">
    <property type="entry name" value="GLYCOSYLTRANSFERASE"/>
    <property type="match status" value="1"/>
</dbReference>